<dbReference type="Gene3D" id="1.10.3720.10">
    <property type="entry name" value="MetI-like"/>
    <property type="match status" value="1"/>
</dbReference>
<keyword evidence="3 9" id="KW-0813">Transport</keyword>
<keyword evidence="7 9" id="KW-1133">Transmembrane helix</keyword>
<keyword evidence="12" id="KW-1185">Reference proteome</keyword>
<dbReference type="InterPro" id="IPR043429">
    <property type="entry name" value="ArtM/GltK/GlnP/TcyL/YhdX-like"/>
</dbReference>
<evidence type="ECO:0000256" key="4">
    <source>
        <dbReference type="ARBA" id="ARBA00022475"/>
    </source>
</evidence>
<evidence type="ECO:0000256" key="5">
    <source>
        <dbReference type="ARBA" id="ARBA00022692"/>
    </source>
</evidence>
<dbReference type="EMBL" id="SMGJ01000001">
    <property type="protein sequence ID" value="TCK71159.1"/>
    <property type="molecule type" value="Genomic_DNA"/>
</dbReference>
<dbReference type="InterPro" id="IPR000515">
    <property type="entry name" value="MetI-like"/>
</dbReference>
<dbReference type="OrthoDB" id="6580405at2"/>
<evidence type="ECO:0000256" key="7">
    <source>
        <dbReference type="ARBA" id="ARBA00022989"/>
    </source>
</evidence>
<comment type="similarity">
    <text evidence="2">Belongs to the binding-protein-dependent transport system permease family. HisMQ subfamily.</text>
</comment>
<feature type="domain" description="ABC transmembrane type-1" evidence="10">
    <location>
        <begin position="21"/>
        <end position="222"/>
    </location>
</feature>
<keyword evidence="8 9" id="KW-0472">Membrane</keyword>
<evidence type="ECO:0000256" key="3">
    <source>
        <dbReference type="ARBA" id="ARBA00022448"/>
    </source>
</evidence>
<dbReference type="GO" id="GO:0006865">
    <property type="term" value="P:amino acid transport"/>
    <property type="evidence" value="ECO:0007669"/>
    <property type="project" value="UniProtKB-KW"/>
</dbReference>
<feature type="transmembrane region" description="Helical" evidence="9">
    <location>
        <begin position="52"/>
        <end position="80"/>
    </location>
</feature>
<dbReference type="GO" id="GO:0022857">
    <property type="term" value="F:transmembrane transporter activity"/>
    <property type="evidence" value="ECO:0007669"/>
    <property type="project" value="InterPro"/>
</dbReference>
<keyword evidence="6" id="KW-0029">Amino-acid transport</keyword>
<dbReference type="PROSITE" id="PS50928">
    <property type="entry name" value="ABC_TM1"/>
    <property type="match status" value="1"/>
</dbReference>
<accession>A0A4R1L4L0</accession>
<evidence type="ECO:0000313" key="12">
    <source>
        <dbReference type="Proteomes" id="UP000295496"/>
    </source>
</evidence>
<comment type="caution">
    <text evidence="11">The sequence shown here is derived from an EMBL/GenBank/DDBJ whole genome shotgun (WGS) entry which is preliminary data.</text>
</comment>
<evidence type="ECO:0000256" key="2">
    <source>
        <dbReference type="ARBA" id="ARBA00010072"/>
    </source>
</evidence>
<feature type="transmembrane region" description="Helical" evidence="9">
    <location>
        <begin position="20"/>
        <end position="45"/>
    </location>
</feature>
<comment type="subcellular location">
    <subcellularLocation>
        <location evidence="1">Cell inner membrane</location>
        <topology evidence="1">Multi-pass membrane protein</topology>
    </subcellularLocation>
    <subcellularLocation>
        <location evidence="9">Cell membrane</location>
        <topology evidence="9">Multi-pass membrane protein</topology>
    </subcellularLocation>
</comment>
<dbReference type="GO" id="GO:0043190">
    <property type="term" value="C:ATP-binding cassette (ABC) transporter complex"/>
    <property type="evidence" value="ECO:0007669"/>
    <property type="project" value="InterPro"/>
</dbReference>
<dbReference type="InterPro" id="IPR010065">
    <property type="entry name" value="AA_ABC_transptr_permease_3TM"/>
</dbReference>
<dbReference type="PANTHER" id="PTHR30614">
    <property type="entry name" value="MEMBRANE COMPONENT OF AMINO ACID ABC TRANSPORTER"/>
    <property type="match status" value="1"/>
</dbReference>
<proteinExistence type="inferred from homology"/>
<feature type="transmembrane region" description="Helical" evidence="9">
    <location>
        <begin position="203"/>
        <end position="222"/>
    </location>
</feature>
<dbReference type="Pfam" id="PF00528">
    <property type="entry name" value="BPD_transp_1"/>
    <property type="match status" value="1"/>
</dbReference>
<organism evidence="11 12">
    <name type="scientific">Lonepinella koalarum</name>
    <dbReference type="NCBI Taxonomy" id="53417"/>
    <lineage>
        <taxon>Bacteria</taxon>
        <taxon>Pseudomonadati</taxon>
        <taxon>Pseudomonadota</taxon>
        <taxon>Gammaproteobacteria</taxon>
        <taxon>Pasteurellales</taxon>
        <taxon>Pasteurellaceae</taxon>
        <taxon>Lonepinella</taxon>
    </lineage>
</organism>
<evidence type="ECO:0000256" key="8">
    <source>
        <dbReference type="ARBA" id="ARBA00023136"/>
    </source>
</evidence>
<gene>
    <name evidence="11" type="ORF">EV692_0218</name>
</gene>
<name>A0A4R1L4L0_9PAST</name>
<dbReference type="CDD" id="cd06261">
    <property type="entry name" value="TM_PBP2"/>
    <property type="match status" value="1"/>
</dbReference>
<feature type="transmembrane region" description="Helical" evidence="9">
    <location>
        <begin position="156"/>
        <end position="183"/>
    </location>
</feature>
<reference evidence="11 12" key="1">
    <citation type="submission" date="2019-03" db="EMBL/GenBank/DDBJ databases">
        <title>Genomic Encyclopedia of Type Strains, Phase IV (KMG-IV): sequencing the most valuable type-strain genomes for metagenomic binning, comparative biology and taxonomic classification.</title>
        <authorList>
            <person name="Goeker M."/>
        </authorList>
    </citation>
    <scope>NUCLEOTIDE SEQUENCE [LARGE SCALE GENOMIC DNA]</scope>
    <source>
        <strain evidence="11 12">DSM 10053</strain>
    </source>
</reference>
<keyword evidence="4" id="KW-1003">Cell membrane</keyword>
<dbReference type="AlphaFoldDB" id="A0A4R1L4L0"/>
<protein>
    <submittedName>
        <fullName evidence="11">Polar amino acid transport system permease protein/L-cystine transport system permease protein</fullName>
    </submittedName>
</protein>
<evidence type="ECO:0000259" key="10">
    <source>
        <dbReference type="PROSITE" id="PS50928"/>
    </source>
</evidence>
<dbReference type="InterPro" id="IPR035906">
    <property type="entry name" value="MetI-like_sf"/>
</dbReference>
<evidence type="ECO:0000256" key="9">
    <source>
        <dbReference type="RuleBase" id="RU363032"/>
    </source>
</evidence>
<sequence length="245" mass="27644">MENLFKPSEIINAIKQIIPSIPITLEIAVIATILGLLGGFILALIRINKIPILYSFSVTYISFMRGTPLLVQIFLSYYGIPILLNMINLYWGTHFNINRIPSIIFVYVAFSLNEAAYLAETIRSAILSVDKKDIEAAHSIGMTKSQIMRRIILPQAMIVAIPNLGNIIISLIKSTSLAFTIGVMDMMGRAKAVSGNSMRFFEAYIGLALLYWLICIVIEFLIHKLEHRFNFLKKEINANDQIIKY</sequence>
<dbReference type="PANTHER" id="PTHR30614:SF0">
    <property type="entry name" value="L-CYSTINE TRANSPORT SYSTEM PERMEASE PROTEIN TCYL"/>
    <property type="match status" value="1"/>
</dbReference>
<evidence type="ECO:0000256" key="6">
    <source>
        <dbReference type="ARBA" id="ARBA00022970"/>
    </source>
</evidence>
<dbReference type="NCBIfam" id="TIGR01726">
    <property type="entry name" value="HEQRo_perm_3TM"/>
    <property type="match status" value="1"/>
</dbReference>
<evidence type="ECO:0000256" key="1">
    <source>
        <dbReference type="ARBA" id="ARBA00004429"/>
    </source>
</evidence>
<evidence type="ECO:0000313" key="11">
    <source>
        <dbReference type="EMBL" id="TCK71159.1"/>
    </source>
</evidence>
<dbReference type="Proteomes" id="UP000295496">
    <property type="component" value="Unassembled WGS sequence"/>
</dbReference>
<keyword evidence="5 9" id="KW-0812">Transmembrane</keyword>
<dbReference type="RefSeq" id="WP_132299695.1">
    <property type="nucleotide sequence ID" value="NZ_CP170642.1"/>
</dbReference>
<dbReference type="SUPFAM" id="SSF161098">
    <property type="entry name" value="MetI-like"/>
    <property type="match status" value="1"/>
</dbReference>